<accession>A0A847TSB4</accession>
<dbReference type="PANTHER" id="PTHR11895:SF7">
    <property type="entry name" value="GLUTAMYL-TRNA(GLN) AMIDOTRANSFERASE SUBUNIT A, MITOCHONDRIAL"/>
    <property type="match status" value="1"/>
</dbReference>
<protein>
    <recommendedName>
        <fullName evidence="7">Glutamyl-tRNA(Gln) amidotransferase subunit A</fullName>
        <shortName evidence="7">Glu-ADT subunit A</shortName>
        <ecNumber evidence="7">6.3.5.7</ecNumber>
    </recommendedName>
</protein>
<name>A0A847TSB4_HALVO</name>
<feature type="active site" description="Charge relay system" evidence="7">
    <location>
        <position position="28"/>
    </location>
</feature>
<evidence type="ECO:0000256" key="3">
    <source>
        <dbReference type="ARBA" id="ARBA00022741"/>
    </source>
</evidence>
<dbReference type="InterPro" id="IPR020556">
    <property type="entry name" value="Amidase_CS"/>
</dbReference>
<dbReference type="PANTHER" id="PTHR11895">
    <property type="entry name" value="TRANSAMIDASE"/>
    <property type="match status" value="1"/>
</dbReference>
<keyword evidence="3 7" id="KW-0547">Nucleotide-binding</keyword>
<dbReference type="GO" id="GO:0005524">
    <property type="term" value="F:ATP binding"/>
    <property type="evidence" value="ECO:0007669"/>
    <property type="project" value="UniProtKB-KW"/>
</dbReference>
<evidence type="ECO:0000313" key="11">
    <source>
        <dbReference type="Proteomes" id="UP000619835"/>
    </source>
</evidence>
<feature type="domain" description="Amidase" evidence="9">
    <location>
        <begin position="12"/>
        <end position="414"/>
    </location>
</feature>
<dbReference type="NCBIfam" id="TIGR00132">
    <property type="entry name" value="gatA"/>
    <property type="match status" value="1"/>
</dbReference>
<dbReference type="Pfam" id="PF01425">
    <property type="entry name" value="Amidase"/>
    <property type="match status" value="1"/>
</dbReference>
<evidence type="ECO:0000256" key="2">
    <source>
        <dbReference type="ARBA" id="ARBA00022598"/>
    </source>
</evidence>
<dbReference type="GO" id="GO:0030956">
    <property type="term" value="C:glutamyl-tRNA(Gln) amidotransferase complex"/>
    <property type="evidence" value="ECO:0007669"/>
    <property type="project" value="InterPro"/>
</dbReference>
<dbReference type="GO" id="GO:0006412">
    <property type="term" value="P:translation"/>
    <property type="evidence" value="ECO:0007669"/>
    <property type="project" value="UniProtKB-UniRule"/>
</dbReference>
<dbReference type="EC" id="6.3.5.7" evidence="7"/>
<dbReference type="EMBL" id="WOWC01000001">
    <property type="protein sequence ID" value="NLV01978.1"/>
    <property type="molecule type" value="Genomic_DNA"/>
</dbReference>
<dbReference type="HAMAP" id="MF_00120">
    <property type="entry name" value="GatA"/>
    <property type="match status" value="1"/>
</dbReference>
<dbReference type="InterPro" id="IPR036928">
    <property type="entry name" value="AS_sf"/>
</dbReference>
<reference evidence="10" key="1">
    <citation type="submission" date="2019-12" db="EMBL/GenBank/DDBJ databases">
        <title>Haloferax alexandrinus strain pws11.</title>
        <authorList>
            <person name="Verma D.K."/>
            <person name="Gopal K."/>
            <person name="Prasad E.S."/>
        </authorList>
    </citation>
    <scope>NUCLEOTIDE SEQUENCE</scope>
    <source>
        <strain evidence="10">Pws11</strain>
    </source>
</reference>
<dbReference type="InterPro" id="IPR000120">
    <property type="entry name" value="Amidase"/>
</dbReference>
<comment type="function">
    <text evidence="7">Allows the formation of correctly charged Gln-tRNA(Gln) through the transamidation of misacylated Glu-tRNA(Gln) in organisms which lack glutaminyl-tRNA synthetase. The reaction takes place in the presence of glutamine and ATP through an activated gamma-phospho-Glu-tRNA(Gln).</text>
</comment>
<keyword evidence="4 7" id="KW-0067">ATP-binding</keyword>
<dbReference type="SUPFAM" id="SSF75304">
    <property type="entry name" value="Amidase signature (AS) enzymes"/>
    <property type="match status" value="1"/>
</dbReference>
<feature type="active site" description="Acyl-ester intermediate" evidence="7">
    <location>
        <position position="127"/>
    </location>
</feature>
<evidence type="ECO:0000256" key="4">
    <source>
        <dbReference type="ARBA" id="ARBA00022840"/>
    </source>
</evidence>
<evidence type="ECO:0000256" key="8">
    <source>
        <dbReference type="SAM" id="MobiDB-lite"/>
    </source>
</evidence>
<feature type="region of interest" description="Disordered" evidence="8">
    <location>
        <begin position="80"/>
        <end position="107"/>
    </location>
</feature>
<dbReference type="InterPro" id="IPR023631">
    <property type="entry name" value="Amidase_dom"/>
</dbReference>
<dbReference type="Gene3D" id="3.90.1300.10">
    <property type="entry name" value="Amidase signature (AS) domain"/>
    <property type="match status" value="1"/>
</dbReference>
<dbReference type="InterPro" id="IPR004412">
    <property type="entry name" value="GatA"/>
</dbReference>
<comment type="catalytic activity">
    <reaction evidence="6 7">
        <text>L-glutamyl-tRNA(Gln) + L-glutamine + ATP + H2O = L-glutaminyl-tRNA(Gln) + L-glutamate + ADP + phosphate + H(+)</text>
        <dbReference type="Rhea" id="RHEA:17521"/>
        <dbReference type="Rhea" id="RHEA-COMP:9681"/>
        <dbReference type="Rhea" id="RHEA-COMP:9684"/>
        <dbReference type="ChEBI" id="CHEBI:15377"/>
        <dbReference type="ChEBI" id="CHEBI:15378"/>
        <dbReference type="ChEBI" id="CHEBI:29985"/>
        <dbReference type="ChEBI" id="CHEBI:30616"/>
        <dbReference type="ChEBI" id="CHEBI:43474"/>
        <dbReference type="ChEBI" id="CHEBI:58359"/>
        <dbReference type="ChEBI" id="CHEBI:78520"/>
        <dbReference type="ChEBI" id="CHEBI:78521"/>
        <dbReference type="ChEBI" id="CHEBI:456216"/>
        <dbReference type="EC" id="6.3.5.7"/>
    </reaction>
</comment>
<feature type="active site" description="Charge relay system" evidence="7">
    <location>
        <position position="103"/>
    </location>
</feature>
<evidence type="ECO:0000256" key="6">
    <source>
        <dbReference type="ARBA" id="ARBA00047407"/>
    </source>
</evidence>
<organism evidence="10 11">
    <name type="scientific">Haloferax volcanii</name>
    <name type="common">Halobacterium volcanii</name>
    <dbReference type="NCBI Taxonomy" id="2246"/>
    <lineage>
        <taxon>Archaea</taxon>
        <taxon>Methanobacteriati</taxon>
        <taxon>Methanobacteriota</taxon>
        <taxon>Stenosarchaea group</taxon>
        <taxon>Halobacteria</taxon>
        <taxon>Halobacteriales</taxon>
        <taxon>Haloferacaceae</taxon>
        <taxon>Haloferax</taxon>
    </lineage>
</organism>
<dbReference type="PROSITE" id="PS00571">
    <property type="entry name" value="AMIDASES"/>
    <property type="match status" value="1"/>
</dbReference>
<comment type="subunit">
    <text evidence="7">Heterotrimer of A, B and C subunits.</text>
</comment>
<dbReference type="Proteomes" id="UP000619835">
    <property type="component" value="Unassembled WGS sequence"/>
</dbReference>
<keyword evidence="5 7" id="KW-0648">Protein biosynthesis</keyword>
<comment type="caution">
    <text evidence="10">The sequence shown here is derived from an EMBL/GenBank/DDBJ whole genome shotgun (WGS) entry which is preliminary data.</text>
</comment>
<evidence type="ECO:0000256" key="1">
    <source>
        <dbReference type="ARBA" id="ARBA00008069"/>
    </source>
</evidence>
<evidence type="ECO:0000256" key="5">
    <source>
        <dbReference type="ARBA" id="ARBA00022917"/>
    </source>
</evidence>
<proteinExistence type="inferred from homology"/>
<dbReference type="GeneID" id="301159003"/>
<evidence type="ECO:0000256" key="7">
    <source>
        <dbReference type="HAMAP-Rule" id="MF_00120"/>
    </source>
</evidence>
<comment type="similarity">
    <text evidence="1 7">Belongs to the amidase family. GatA subfamily.</text>
</comment>
<dbReference type="AlphaFoldDB" id="A0A847TSB4"/>
<dbReference type="GO" id="GO:0050567">
    <property type="term" value="F:glutaminyl-tRNA synthase (glutamine-hydrolyzing) activity"/>
    <property type="evidence" value="ECO:0007669"/>
    <property type="project" value="UniProtKB-UniRule"/>
</dbReference>
<gene>
    <name evidence="7 10" type="primary">gatA</name>
    <name evidence="10" type="ORF">GOC85_05225</name>
</gene>
<dbReference type="RefSeq" id="WP_170076476.1">
    <property type="nucleotide sequence ID" value="NZ_CP191799.1"/>
</dbReference>
<evidence type="ECO:0000259" key="9">
    <source>
        <dbReference type="Pfam" id="PF01425"/>
    </source>
</evidence>
<keyword evidence="2 7" id="KW-0436">Ligase</keyword>
<sequence length="423" mass="43965">MSLNAFITKETLDGSDDGPLAGKTVAVKDNISTEGLRTTCGSAMLEDYVPPYDATVVELLKDAGATIVGKANMDEFGMGTTTETSAFGPTKNPVDESRVPGGSSGGSAAAVAAGEADLALGTDTGGSIRCPAAFCGVVGIKPTYGLVSRYGLVAYANSLEQIGPIAPTVEDAAALLDVIAGPDDRDGTTRDAGADSNYAAAADGDVEGLTIGVPTEFVEGADEGVEEAFWAALDELEAQGAEYREVSMPSVEKAVAAYYVIAMSEASSNLARFDGVRYGKSGGYDGNWNEAFARAREEGFGSEVKRRILLGTYALSAGYHDKYYAKAQDARAWVKQDFDEAFEDVDVVASPTMPVPPFELGESLDDPLQMYLADANTVPVNLANLPAISVPAGETDGLPVGLQLIGPKFGEETIVRAASAVEN</sequence>
<evidence type="ECO:0000313" key="10">
    <source>
        <dbReference type="EMBL" id="NLV01978.1"/>
    </source>
</evidence>